<evidence type="ECO:0000313" key="4">
    <source>
        <dbReference type="Proteomes" id="UP000297739"/>
    </source>
</evidence>
<keyword evidence="1" id="KW-0863">Zinc-finger</keyword>
<evidence type="ECO:0000313" key="3">
    <source>
        <dbReference type="EMBL" id="TGE17535.1"/>
    </source>
</evidence>
<gene>
    <name evidence="3" type="ORF">E5J99_06695</name>
</gene>
<dbReference type="InterPro" id="IPR007527">
    <property type="entry name" value="Znf_SWIM"/>
</dbReference>
<dbReference type="GO" id="GO:0008270">
    <property type="term" value="F:zinc ion binding"/>
    <property type="evidence" value="ECO:0007669"/>
    <property type="project" value="UniProtKB-KW"/>
</dbReference>
<keyword evidence="1" id="KW-0862">Zinc</keyword>
<keyword evidence="1" id="KW-0479">Metal-binding</keyword>
<dbReference type="RefSeq" id="WP_135496952.1">
    <property type="nucleotide sequence ID" value="NZ_SRLD01000010.1"/>
</dbReference>
<dbReference type="EMBL" id="SRLD01000010">
    <property type="protein sequence ID" value="TGE17535.1"/>
    <property type="molecule type" value="Genomic_DNA"/>
</dbReference>
<reference evidence="3 4" key="1">
    <citation type="submission" date="2019-04" db="EMBL/GenBank/DDBJ databases">
        <authorList>
            <person name="Feng G."/>
            <person name="Zhang J."/>
            <person name="Zhu H."/>
        </authorList>
    </citation>
    <scope>NUCLEOTIDE SEQUENCE [LARGE SCALE GENOMIC DNA]</scope>
    <source>
        <strain evidence="3 4">JCM 17223</strain>
    </source>
</reference>
<feature type="domain" description="SWIM-type" evidence="2">
    <location>
        <begin position="48"/>
        <end position="84"/>
    </location>
</feature>
<comment type="caution">
    <text evidence="3">The sequence shown here is derived from an EMBL/GenBank/DDBJ whole genome shotgun (WGS) entry which is preliminary data.</text>
</comment>
<organism evidence="3 4">
    <name type="scientific">Hymenobacter elongatus</name>
    <dbReference type="NCBI Taxonomy" id="877208"/>
    <lineage>
        <taxon>Bacteria</taxon>
        <taxon>Pseudomonadati</taxon>
        <taxon>Bacteroidota</taxon>
        <taxon>Cytophagia</taxon>
        <taxon>Cytophagales</taxon>
        <taxon>Hymenobacteraceae</taxon>
        <taxon>Hymenobacter</taxon>
    </lineage>
</organism>
<protein>
    <recommendedName>
        <fullName evidence="2">SWIM-type domain-containing protein</fullName>
    </recommendedName>
</protein>
<evidence type="ECO:0000256" key="1">
    <source>
        <dbReference type="PROSITE-ProRule" id="PRU00325"/>
    </source>
</evidence>
<dbReference type="OrthoDB" id="9760715at2"/>
<name>A0A4Z0PQS5_9BACT</name>
<dbReference type="PROSITE" id="PS50966">
    <property type="entry name" value="ZF_SWIM"/>
    <property type="match status" value="1"/>
</dbReference>
<proteinExistence type="predicted"/>
<evidence type="ECO:0000259" key="2">
    <source>
        <dbReference type="PROSITE" id="PS50966"/>
    </source>
</evidence>
<accession>A0A4Z0PQS5</accession>
<dbReference type="AlphaFoldDB" id="A0A4Z0PQS5"/>
<sequence>MFTRQSLRHLANDNSFQRGQAYYDAGAVRKLRREANTFQAQVKGTRTYRTELLLAPTGPKFECNCPYDFDGICKHAVALGLAVLEAYGSNLTSQESREHPAVPKRLGAAVAAAWASHPTADKLRFLEQALAKSDDLARQFLGFVGQPVPASGPDPLVILDTLAERLTDTLSTLEFDEELWESSGGNGGYDEGEALEEASAEVVREALAGFVSELLGLARGGQLTAALRYWATACAAIYQVDEPGSDDYGLFGDYGTEVLAQWHEQLHPAGWPAVLLSAVVPPAELEAGLHWLDTYLIDPPTRWPDFEASWLPLLLALAADPAAAPLLLAHLEKVPLSADTQARLRLQLARTLANDADWVQTAETLLPQDAAVAQQLLNYYTCQADRPALLRTAAKALAIWPDHFGGYVLNTFTAAQAPDLYRDALRHRTQANHSLDDFGQLRPLLMPAEITALVETAVAAAQDGRGSVAFAAELLAREASPVALTEFVLGLEWIHISPPYHAEIAMMRLAEVDPTALMLALETRVRAYLGGHAGAKRGAFLYDRIGRWLVSVRGTAPRLTEPVLRLALELRQEFPTLSGLRQVLRDEGFLPMESTGAPHKRGK</sequence>
<keyword evidence="4" id="KW-1185">Reference proteome</keyword>
<dbReference type="Proteomes" id="UP000297739">
    <property type="component" value="Unassembled WGS sequence"/>
</dbReference>